<evidence type="ECO:0000256" key="3">
    <source>
        <dbReference type="ARBA" id="ARBA00048679"/>
    </source>
</evidence>
<sequence>MNSPEDQLQGLVWVQKTFNLEPRWTVEPKNEATQGIIQTLYPLRKIHVHFLAQGALNKLYEVKIGDEVFVMRISLPVDPHYKTISEVTTLDWISRTTNIPVPRVLTSQSNRENPIGFEWIFMTKMPGKLLRELWHSLSFTAKSSLVREFAIYSGRLFRNQLHGIGNIYKAESVSNDILSDKATETLPTANSTYPANNPSLSEFPKGQSQPGVGRIVSMHFFWGSHILQDVYRGPYHSSRDWILSRLSLTEKDCRSTLDNLPSGDLGSDDEAEADDATRTLGIIGKLKELLPIVFPQNGDVTEPSIMVHDDLSSRNILLHDTGELAAVLDWECVSALPVWNACYYPDFLKGRPRRKEPDVN</sequence>
<evidence type="ECO:0000313" key="5">
    <source>
        <dbReference type="EMBL" id="KAJ5710112.1"/>
    </source>
</evidence>
<protein>
    <recommendedName>
        <fullName evidence="1">non-specific serine/threonine protein kinase</fullName>
        <ecNumber evidence="1">2.7.11.1</ecNumber>
    </recommendedName>
</protein>
<reference evidence="5" key="2">
    <citation type="submission" date="2023-01" db="EMBL/GenBank/DDBJ databases">
        <authorList>
            <person name="Petersen C."/>
        </authorList>
    </citation>
    <scope>NUCLEOTIDE SEQUENCE</scope>
    <source>
        <strain evidence="5">IBT 17514</strain>
    </source>
</reference>
<proteinExistence type="predicted"/>
<dbReference type="AlphaFoldDB" id="A0AAD6HEP5"/>
<dbReference type="Proteomes" id="UP001215712">
    <property type="component" value="Unassembled WGS sequence"/>
</dbReference>
<accession>A0AAD6HEP5</accession>
<dbReference type="Pfam" id="PF01636">
    <property type="entry name" value="APH"/>
    <property type="match status" value="1"/>
</dbReference>
<evidence type="ECO:0000313" key="6">
    <source>
        <dbReference type="Proteomes" id="UP001215712"/>
    </source>
</evidence>
<comment type="catalytic activity">
    <reaction evidence="3">
        <text>L-seryl-[protein] + ATP = O-phospho-L-seryl-[protein] + ADP + H(+)</text>
        <dbReference type="Rhea" id="RHEA:17989"/>
        <dbReference type="Rhea" id="RHEA-COMP:9863"/>
        <dbReference type="Rhea" id="RHEA-COMP:11604"/>
        <dbReference type="ChEBI" id="CHEBI:15378"/>
        <dbReference type="ChEBI" id="CHEBI:29999"/>
        <dbReference type="ChEBI" id="CHEBI:30616"/>
        <dbReference type="ChEBI" id="CHEBI:83421"/>
        <dbReference type="ChEBI" id="CHEBI:456216"/>
        <dbReference type="EC" id="2.7.11.1"/>
    </reaction>
</comment>
<comment type="catalytic activity">
    <reaction evidence="2">
        <text>L-threonyl-[protein] + ATP = O-phospho-L-threonyl-[protein] + ADP + H(+)</text>
        <dbReference type="Rhea" id="RHEA:46608"/>
        <dbReference type="Rhea" id="RHEA-COMP:11060"/>
        <dbReference type="Rhea" id="RHEA-COMP:11605"/>
        <dbReference type="ChEBI" id="CHEBI:15378"/>
        <dbReference type="ChEBI" id="CHEBI:30013"/>
        <dbReference type="ChEBI" id="CHEBI:30616"/>
        <dbReference type="ChEBI" id="CHEBI:61977"/>
        <dbReference type="ChEBI" id="CHEBI:456216"/>
        <dbReference type="EC" id="2.7.11.1"/>
    </reaction>
</comment>
<evidence type="ECO:0000259" key="4">
    <source>
        <dbReference type="Pfam" id="PF01636"/>
    </source>
</evidence>
<feature type="domain" description="Aminoglycoside phosphotransferase" evidence="4">
    <location>
        <begin position="266"/>
        <end position="334"/>
    </location>
</feature>
<organism evidence="5 6">
    <name type="scientific">Penicillium malachiteum</name>
    <dbReference type="NCBI Taxonomy" id="1324776"/>
    <lineage>
        <taxon>Eukaryota</taxon>
        <taxon>Fungi</taxon>
        <taxon>Dikarya</taxon>
        <taxon>Ascomycota</taxon>
        <taxon>Pezizomycotina</taxon>
        <taxon>Eurotiomycetes</taxon>
        <taxon>Eurotiomycetidae</taxon>
        <taxon>Eurotiales</taxon>
        <taxon>Aspergillaceae</taxon>
        <taxon>Penicillium</taxon>
    </lineage>
</organism>
<dbReference type="GO" id="GO:0004674">
    <property type="term" value="F:protein serine/threonine kinase activity"/>
    <property type="evidence" value="ECO:0007669"/>
    <property type="project" value="UniProtKB-EC"/>
</dbReference>
<reference evidence="5" key="1">
    <citation type="journal article" date="2023" name="IMA Fungus">
        <title>Comparative genomic study of the Penicillium genus elucidates a diverse pangenome and 15 lateral gene transfer events.</title>
        <authorList>
            <person name="Petersen C."/>
            <person name="Sorensen T."/>
            <person name="Nielsen M.R."/>
            <person name="Sondergaard T.E."/>
            <person name="Sorensen J.L."/>
            <person name="Fitzpatrick D.A."/>
            <person name="Frisvad J.C."/>
            <person name="Nielsen K.L."/>
        </authorList>
    </citation>
    <scope>NUCLEOTIDE SEQUENCE</scope>
    <source>
        <strain evidence="5">IBT 17514</strain>
    </source>
</reference>
<dbReference type="PANTHER" id="PTHR21310">
    <property type="entry name" value="AMINOGLYCOSIDE PHOSPHOTRANSFERASE-RELATED-RELATED"/>
    <property type="match status" value="1"/>
</dbReference>
<dbReference type="InterPro" id="IPR011009">
    <property type="entry name" value="Kinase-like_dom_sf"/>
</dbReference>
<dbReference type="InterPro" id="IPR002575">
    <property type="entry name" value="Aminoglycoside_PTrfase"/>
</dbReference>
<dbReference type="Gene3D" id="3.90.1200.10">
    <property type="match status" value="1"/>
</dbReference>
<dbReference type="SUPFAM" id="SSF56112">
    <property type="entry name" value="Protein kinase-like (PK-like)"/>
    <property type="match status" value="1"/>
</dbReference>
<evidence type="ECO:0000256" key="2">
    <source>
        <dbReference type="ARBA" id="ARBA00047899"/>
    </source>
</evidence>
<gene>
    <name evidence="5" type="ORF">N7493_009704</name>
</gene>
<dbReference type="PROSITE" id="PS00109">
    <property type="entry name" value="PROTEIN_KINASE_TYR"/>
    <property type="match status" value="1"/>
</dbReference>
<dbReference type="PANTHER" id="PTHR21310:SF13">
    <property type="entry name" value="AMINOGLYCOSIDE PHOSPHOTRANSFERASE DOMAIN-CONTAINING PROTEIN"/>
    <property type="match status" value="1"/>
</dbReference>
<evidence type="ECO:0000256" key="1">
    <source>
        <dbReference type="ARBA" id="ARBA00012513"/>
    </source>
</evidence>
<name>A0AAD6HEP5_9EURO</name>
<dbReference type="EC" id="2.7.11.1" evidence="1"/>
<comment type="caution">
    <text evidence="5">The sequence shown here is derived from an EMBL/GenBank/DDBJ whole genome shotgun (WGS) entry which is preliminary data.</text>
</comment>
<keyword evidence="6" id="KW-1185">Reference proteome</keyword>
<dbReference type="InterPro" id="IPR008266">
    <property type="entry name" value="Tyr_kinase_AS"/>
</dbReference>
<dbReference type="InterPro" id="IPR051678">
    <property type="entry name" value="AGP_Transferase"/>
</dbReference>
<dbReference type="EMBL" id="JAQJAN010000017">
    <property type="protein sequence ID" value="KAJ5710112.1"/>
    <property type="molecule type" value="Genomic_DNA"/>
</dbReference>